<reference evidence="2 3" key="1">
    <citation type="submission" date="2014-06" db="EMBL/GenBank/DDBJ databases">
        <title>Draft genome sequence of Idiomarina sp. MCCC 1A10513.</title>
        <authorList>
            <person name="Du J."/>
            <person name="Lai Q."/>
            <person name="Shao Z."/>
        </authorList>
    </citation>
    <scope>NUCLEOTIDE SEQUENCE [LARGE SCALE GENOMIC DNA]</scope>
    <source>
        <strain evidence="2 3">MCCC 1A10513</strain>
    </source>
</reference>
<dbReference type="OrthoDB" id="101884at2"/>
<comment type="caution">
    <text evidence="2">The sequence shown here is derived from an EMBL/GenBank/DDBJ whole genome shotgun (WGS) entry which is preliminary data.</text>
</comment>
<evidence type="ECO:0000313" key="2">
    <source>
        <dbReference type="EMBL" id="KFZ29191.1"/>
    </source>
</evidence>
<dbReference type="InterPro" id="IPR038636">
    <property type="entry name" value="Wzi_sf"/>
</dbReference>
<proteinExistence type="predicted"/>
<gene>
    <name evidence="2" type="ORF">IDAT_05825</name>
</gene>
<evidence type="ECO:0000313" key="3">
    <source>
        <dbReference type="Proteomes" id="UP000053718"/>
    </source>
</evidence>
<keyword evidence="3" id="KW-1185">Reference proteome</keyword>
<dbReference type="Gene3D" id="2.40.160.130">
    <property type="entry name" value="Capsule assembly protein Wzi"/>
    <property type="match status" value="1"/>
</dbReference>
<evidence type="ECO:0000256" key="1">
    <source>
        <dbReference type="SAM" id="SignalP"/>
    </source>
</evidence>
<dbReference type="EMBL" id="JPIN01000005">
    <property type="protein sequence ID" value="KFZ29191.1"/>
    <property type="molecule type" value="Genomic_DNA"/>
</dbReference>
<feature type="signal peptide" evidence="1">
    <location>
        <begin position="1"/>
        <end position="21"/>
    </location>
</feature>
<evidence type="ECO:0008006" key="4">
    <source>
        <dbReference type="Google" id="ProtNLM"/>
    </source>
</evidence>
<sequence length="431" mass="48451">MRVLWAAACVFFAQLATPAVATPWLDAEELHVRHSLQVLADAGLLSAPVTTLPVMWRPLLTDLEAINPEQLTELQQVAYYKLVALLEYHKRGSYTGVRVAGVTDTGAQPSLQRPMEGKASAALTHERVGEVAAARVRVTYRDSSLSLNPRVRTDNLSWQGSYAAGMAGDWALSIDQLQTWWSPGSAQDGLHTVSTLPLRGARAIYAPDAQSAWRDVSFTAFWGESEEELLLDPAAQLWQRETAYGARLGWRAHERLELGLHYTASDLADSSDNWVFDARLTLPYQIAFYGSISEHDVEERAGNGHMLGLDWSFAEPAKLSRVYAEYDRSDLRSLLTIGYATFANNGMGYDFRIQDTRVRRHHNSYGMAPRWQLLPEYRPGIERIQQFEAVVFFPLGNRSLIELGLQAWQDTYVDGRDDSFGNVIASWELRW</sequence>
<dbReference type="STRING" id="1517416.IDAT_05825"/>
<name>A0A094J9D0_9GAMM</name>
<keyword evidence="1" id="KW-0732">Signal</keyword>
<feature type="chain" id="PRO_5001900477" description="Capsule assembly Wzi family protein" evidence="1">
    <location>
        <begin position="22"/>
        <end position="431"/>
    </location>
</feature>
<accession>A0A094J9D0</accession>
<organism evidence="2 3">
    <name type="scientific">Pseudidiomarina atlantica</name>
    <dbReference type="NCBI Taxonomy" id="1517416"/>
    <lineage>
        <taxon>Bacteria</taxon>
        <taxon>Pseudomonadati</taxon>
        <taxon>Pseudomonadota</taxon>
        <taxon>Gammaproteobacteria</taxon>
        <taxon>Alteromonadales</taxon>
        <taxon>Idiomarinaceae</taxon>
        <taxon>Pseudidiomarina</taxon>
    </lineage>
</organism>
<dbReference type="RefSeq" id="WP_034731704.1">
    <property type="nucleotide sequence ID" value="NZ_JPIN01000005.1"/>
</dbReference>
<protein>
    <recommendedName>
        <fullName evidence="4">Capsule assembly Wzi family protein</fullName>
    </recommendedName>
</protein>
<dbReference type="AlphaFoldDB" id="A0A094J9D0"/>
<dbReference type="eggNOG" id="ENOG502Z9E6">
    <property type="taxonomic scope" value="Bacteria"/>
</dbReference>
<dbReference type="Proteomes" id="UP000053718">
    <property type="component" value="Unassembled WGS sequence"/>
</dbReference>